<proteinExistence type="predicted"/>
<name>N1PIZ9_DOTSN</name>
<dbReference type="OrthoDB" id="10548853at2759"/>
<dbReference type="HOGENOM" id="CLU_1885719_0_0_1"/>
<evidence type="ECO:0000313" key="1">
    <source>
        <dbReference type="EMBL" id="EME42094.1"/>
    </source>
</evidence>
<organism evidence="1 2">
    <name type="scientific">Dothistroma septosporum (strain NZE10 / CBS 128990)</name>
    <name type="common">Red band needle blight fungus</name>
    <name type="synonym">Mycosphaerella pini</name>
    <dbReference type="NCBI Taxonomy" id="675120"/>
    <lineage>
        <taxon>Eukaryota</taxon>
        <taxon>Fungi</taxon>
        <taxon>Dikarya</taxon>
        <taxon>Ascomycota</taxon>
        <taxon>Pezizomycotina</taxon>
        <taxon>Dothideomycetes</taxon>
        <taxon>Dothideomycetidae</taxon>
        <taxon>Mycosphaerellales</taxon>
        <taxon>Mycosphaerellaceae</taxon>
        <taxon>Dothistroma</taxon>
    </lineage>
</organism>
<gene>
    <name evidence="1" type="ORF">DOTSEDRAFT_25741</name>
</gene>
<evidence type="ECO:0000313" key="2">
    <source>
        <dbReference type="Proteomes" id="UP000016933"/>
    </source>
</evidence>
<dbReference type="EMBL" id="KB446541">
    <property type="protein sequence ID" value="EME42094.1"/>
    <property type="molecule type" value="Genomic_DNA"/>
</dbReference>
<reference evidence="2" key="1">
    <citation type="journal article" date="2012" name="PLoS Genet.">
        <title>The genomes of the fungal plant pathogens Cladosporium fulvum and Dothistroma septosporum reveal adaptation to different hosts and lifestyles but also signatures of common ancestry.</title>
        <authorList>
            <person name="de Wit P.J.G.M."/>
            <person name="van der Burgt A."/>
            <person name="Oekmen B."/>
            <person name="Stergiopoulos I."/>
            <person name="Abd-Elsalam K.A."/>
            <person name="Aerts A.L."/>
            <person name="Bahkali A.H."/>
            <person name="Beenen H.G."/>
            <person name="Chettri P."/>
            <person name="Cox M.P."/>
            <person name="Datema E."/>
            <person name="de Vries R.P."/>
            <person name="Dhillon B."/>
            <person name="Ganley A.R."/>
            <person name="Griffiths S.A."/>
            <person name="Guo Y."/>
            <person name="Hamelin R.C."/>
            <person name="Henrissat B."/>
            <person name="Kabir M.S."/>
            <person name="Jashni M.K."/>
            <person name="Kema G."/>
            <person name="Klaubauf S."/>
            <person name="Lapidus A."/>
            <person name="Levasseur A."/>
            <person name="Lindquist E."/>
            <person name="Mehrabi R."/>
            <person name="Ohm R.A."/>
            <person name="Owen T.J."/>
            <person name="Salamov A."/>
            <person name="Schwelm A."/>
            <person name="Schijlen E."/>
            <person name="Sun H."/>
            <person name="van den Burg H.A."/>
            <person name="van Ham R.C.H.J."/>
            <person name="Zhang S."/>
            <person name="Goodwin S.B."/>
            <person name="Grigoriev I.V."/>
            <person name="Collemare J."/>
            <person name="Bradshaw R.E."/>
        </authorList>
    </citation>
    <scope>NUCLEOTIDE SEQUENCE [LARGE SCALE GENOMIC DNA]</scope>
    <source>
        <strain evidence="2">NZE10 / CBS 128990</strain>
    </source>
</reference>
<dbReference type="Proteomes" id="UP000016933">
    <property type="component" value="Unassembled WGS sequence"/>
</dbReference>
<keyword evidence="2" id="KW-1185">Reference proteome</keyword>
<reference evidence="1 2" key="2">
    <citation type="journal article" date="2012" name="PLoS Pathog.">
        <title>Diverse lifestyles and strategies of plant pathogenesis encoded in the genomes of eighteen Dothideomycetes fungi.</title>
        <authorList>
            <person name="Ohm R.A."/>
            <person name="Feau N."/>
            <person name="Henrissat B."/>
            <person name="Schoch C.L."/>
            <person name="Horwitz B.A."/>
            <person name="Barry K.W."/>
            <person name="Condon B.J."/>
            <person name="Copeland A.C."/>
            <person name="Dhillon B."/>
            <person name="Glaser F."/>
            <person name="Hesse C.N."/>
            <person name="Kosti I."/>
            <person name="LaButti K."/>
            <person name="Lindquist E.A."/>
            <person name="Lucas S."/>
            <person name="Salamov A.A."/>
            <person name="Bradshaw R.E."/>
            <person name="Ciuffetti L."/>
            <person name="Hamelin R.C."/>
            <person name="Kema G.H.J."/>
            <person name="Lawrence C."/>
            <person name="Scott J.A."/>
            <person name="Spatafora J.W."/>
            <person name="Turgeon B.G."/>
            <person name="de Wit P.J.G.M."/>
            <person name="Zhong S."/>
            <person name="Goodwin S.B."/>
            <person name="Grigoriev I.V."/>
        </authorList>
    </citation>
    <scope>NUCLEOTIDE SEQUENCE [LARGE SCALE GENOMIC DNA]</scope>
    <source>
        <strain evidence="2">NZE10 / CBS 128990</strain>
    </source>
</reference>
<protein>
    <submittedName>
        <fullName evidence="1">Uncharacterized protein</fullName>
    </submittedName>
</protein>
<accession>N1PIZ9</accession>
<dbReference type="AlphaFoldDB" id="N1PIZ9"/>
<sequence length="135" mass="14618">MLASGSKTIVNNILGMAGSAASISHPRKPMSASEGSWRVMQLTQPPTTSDFLVANFIALSAIEAVALAKDRFVPSNRSVHLESNYSMTHSSFSRLGAVHLENAGGLTLEMAAEGIAQLQERFEEAEHKGRQLRFF</sequence>